<dbReference type="AlphaFoldDB" id="A0A558DC96"/>
<dbReference type="Proteomes" id="UP000320011">
    <property type="component" value="Unassembled WGS sequence"/>
</dbReference>
<evidence type="ECO:0000313" key="2">
    <source>
        <dbReference type="Proteomes" id="UP000320011"/>
    </source>
</evidence>
<reference evidence="1 2" key="2">
    <citation type="submission" date="2019-08" db="EMBL/GenBank/DDBJ databases">
        <title>Amycolatopsis acidicola sp. nov., isolated from peat swamp forest soil.</title>
        <authorList>
            <person name="Srisuk N."/>
        </authorList>
    </citation>
    <scope>NUCLEOTIDE SEQUENCE [LARGE SCALE GENOMIC DNA]</scope>
    <source>
        <strain evidence="1 2">TBRC 6029</strain>
    </source>
</reference>
<protein>
    <recommendedName>
        <fullName evidence="3">WXG100 family type VII secretion target</fullName>
    </recommendedName>
</protein>
<dbReference type="Gene3D" id="1.10.287.1060">
    <property type="entry name" value="ESAT-6-like"/>
    <property type="match status" value="1"/>
</dbReference>
<evidence type="ECO:0008006" key="3">
    <source>
        <dbReference type="Google" id="ProtNLM"/>
    </source>
</evidence>
<dbReference type="Pfam" id="PF06013">
    <property type="entry name" value="WXG100"/>
    <property type="match status" value="1"/>
</dbReference>
<dbReference type="InterPro" id="IPR010310">
    <property type="entry name" value="T7SS_ESAT-6-like"/>
</dbReference>
<gene>
    <name evidence="1" type="ORF">FNH05_06405</name>
</gene>
<accession>A0A558DC96</accession>
<proteinExistence type="predicted"/>
<dbReference type="SUPFAM" id="SSF140453">
    <property type="entry name" value="EsxAB dimer-like"/>
    <property type="match status" value="1"/>
</dbReference>
<name>A0A558DC96_9PSEU</name>
<dbReference type="EMBL" id="VJWX01000037">
    <property type="protein sequence ID" value="TVT58652.1"/>
    <property type="molecule type" value="Genomic_DNA"/>
</dbReference>
<sequence>MTGTLRYDRTVGDTGTTHMSKGNDLIQLFEDLKKQAKNILADDWLGAAAEAFDTAQQRWNAEAQPLGDAHVRAGHAATQAAQNAFDTDNRVRGLFHV</sequence>
<keyword evidence="2" id="KW-1185">Reference proteome</keyword>
<organism evidence="1 2">
    <name type="scientific">Amycolatopsis rhizosphaerae</name>
    <dbReference type="NCBI Taxonomy" id="2053003"/>
    <lineage>
        <taxon>Bacteria</taxon>
        <taxon>Bacillati</taxon>
        <taxon>Actinomycetota</taxon>
        <taxon>Actinomycetes</taxon>
        <taxon>Pseudonocardiales</taxon>
        <taxon>Pseudonocardiaceae</taxon>
        <taxon>Amycolatopsis</taxon>
    </lineage>
</organism>
<reference evidence="1 2" key="1">
    <citation type="submission" date="2019-07" db="EMBL/GenBank/DDBJ databases">
        <authorList>
            <person name="Duangmal K."/>
            <person name="Teo W.F.A."/>
        </authorList>
    </citation>
    <scope>NUCLEOTIDE SEQUENCE [LARGE SCALE GENOMIC DNA]</scope>
    <source>
        <strain evidence="1 2">TBRC 6029</strain>
    </source>
</reference>
<evidence type="ECO:0000313" key="1">
    <source>
        <dbReference type="EMBL" id="TVT58652.1"/>
    </source>
</evidence>
<comment type="caution">
    <text evidence="1">The sequence shown here is derived from an EMBL/GenBank/DDBJ whole genome shotgun (WGS) entry which is preliminary data.</text>
</comment>
<dbReference type="OrthoDB" id="3387628at2"/>
<dbReference type="InterPro" id="IPR036689">
    <property type="entry name" value="ESAT-6-like_sf"/>
</dbReference>
<dbReference type="RefSeq" id="WP_144586346.1">
    <property type="nucleotide sequence ID" value="NZ_VJWX01000037.1"/>
</dbReference>